<protein>
    <recommendedName>
        <fullName evidence="3">IraD/Gp25-like domain-containing protein</fullName>
    </recommendedName>
</protein>
<dbReference type="EMBL" id="JBHTIF010000002">
    <property type="protein sequence ID" value="MFD0726575.1"/>
    <property type="molecule type" value="Genomic_DNA"/>
</dbReference>
<dbReference type="RefSeq" id="WP_386824552.1">
    <property type="nucleotide sequence ID" value="NZ_JBHTIF010000002.1"/>
</dbReference>
<accession>A0ABW2YED5</accession>
<organism evidence="1 2">
    <name type="scientific">Lysobacter brunescens</name>
    <dbReference type="NCBI Taxonomy" id="262323"/>
    <lineage>
        <taxon>Bacteria</taxon>
        <taxon>Pseudomonadati</taxon>
        <taxon>Pseudomonadota</taxon>
        <taxon>Gammaproteobacteria</taxon>
        <taxon>Lysobacterales</taxon>
        <taxon>Lysobacteraceae</taxon>
        <taxon>Lysobacter</taxon>
    </lineage>
</organism>
<comment type="caution">
    <text evidence="1">The sequence shown here is derived from an EMBL/GenBank/DDBJ whole genome shotgun (WGS) entry which is preliminary data.</text>
</comment>
<gene>
    <name evidence="1" type="ORF">ACFQ0E_13320</name>
</gene>
<dbReference type="SUPFAM" id="SSF160719">
    <property type="entry name" value="gpW/gp25-like"/>
    <property type="match status" value="1"/>
</dbReference>
<evidence type="ECO:0000313" key="2">
    <source>
        <dbReference type="Proteomes" id="UP001597110"/>
    </source>
</evidence>
<evidence type="ECO:0000313" key="1">
    <source>
        <dbReference type="EMBL" id="MFD0726575.1"/>
    </source>
</evidence>
<evidence type="ECO:0008006" key="3">
    <source>
        <dbReference type="Google" id="ProtNLM"/>
    </source>
</evidence>
<name>A0ABW2YED5_9GAMM</name>
<sequence>MQFLFERLSTLPRGLDGRQEPFDQNAAIVAQIQRIAATGRLVGQGIPAVPWGMPSVVTMGASAIGMLDAYAEALREAIVRHEPRLRDVRVETERATDALSPWRLVVSAVFPNEDQPRNVCVAAPF</sequence>
<keyword evidence="2" id="KW-1185">Reference proteome</keyword>
<reference evidence="2" key="1">
    <citation type="journal article" date="2019" name="Int. J. Syst. Evol. Microbiol.">
        <title>The Global Catalogue of Microorganisms (GCM) 10K type strain sequencing project: providing services to taxonomists for standard genome sequencing and annotation.</title>
        <authorList>
            <consortium name="The Broad Institute Genomics Platform"/>
            <consortium name="The Broad Institute Genome Sequencing Center for Infectious Disease"/>
            <person name="Wu L."/>
            <person name="Ma J."/>
        </authorList>
    </citation>
    <scope>NUCLEOTIDE SEQUENCE [LARGE SCALE GENOMIC DNA]</scope>
    <source>
        <strain evidence="2">CCUG 55585</strain>
    </source>
</reference>
<proteinExistence type="predicted"/>
<dbReference type="Proteomes" id="UP001597110">
    <property type="component" value="Unassembled WGS sequence"/>
</dbReference>